<dbReference type="PROSITE" id="PS00901">
    <property type="entry name" value="CYS_SYNTHASE"/>
    <property type="match status" value="1"/>
</dbReference>
<dbReference type="PROSITE" id="PS51371">
    <property type="entry name" value="CBS"/>
    <property type="match status" value="1"/>
</dbReference>
<evidence type="ECO:0000256" key="3">
    <source>
        <dbReference type="ARBA" id="ARBA00007103"/>
    </source>
</evidence>
<dbReference type="AlphaFoldDB" id="E2ATA4"/>
<dbReference type="FunFam" id="3.40.50.1100:FF:000003">
    <property type="entry name" value="Cystathionine beta-synthase"/>
    <property type="match status" value="1"/>
</dbReference>
<evidence type="ECO:0000256" key="7">
    <source>
        <dbReference type="ARBA" id="ARBA00023192"/>
    </source>
</evidence>
<reference evidence="16 17" key="1">
    <citation type="journal article" date="2010" name="Science">
        <title>Genomic comparison of the ants Camponotus floridanus and Harpegnathos saltator.</title>
        <authorList>
            <person name="Bonasio R."/>
            <person name="Zhang G."/>
            <person name="Ye C."/>
            <person name="Mutti N.S."/>
            <person name="Fang X."/>
            <person name="Qin N."/>
            <person name="Donahue G."/>
            <person name="Yang P."/>
            <person name="Li Q."/>
            <person name="Li C."/>
            <person name="Zhang P."/>
            <person name="Huang Z."/>
            <person name="Berger S.L."/>
            <person name="Reinberg D."/>
            <person name="Wang J."/>
            <person name="Liebig J."/>
        </authorList>
    </citation>
    <scope>NUCLEOTIDE SEQUENCE [LARGE SCALE GENOMIC DNA]</scope>
    <source>
        <strain evidence="17">C129</strain>
    </source>
</reference>
<dbReference type="InterPro" id="IPR000644">
    <property type="entry name" value="CBS_dom"/>
</dbReference>
<dbReference type="InParanoid" id="E2ATA4"/>
<dbReference type="GO" id="GO:0005737">
    <property type="term" value="C:cytoplasm"/>
    <property type="evidence" value="ECO:0007669"/>
    <property type="project" value="InterPro"/>
</dbReference>
<dbReference type="GO" id="GO:0030170">
    <property type="term" value="F:pyridoxal phosphate binding"/>
    <property type="evidence" value="ECO:0007669"/>
    <property type="project" value="UniProtKB-ARBA"/>
</dbReference>
<evidence type="ECO:0000256" key="12">
    <source>
        <dbReference type="PROSITE-ProRule" id="PRU00703"/>
    </source>
</evidence>
<dbReference type="InterPro" id="IPR001216">
    <property type="entry name" value="P-phosphate_BS"/>
</dbReference>
<feature type="region of interest" description="Disordered" evidence="14">
    <location>
        <begin position="1"/>
        <end position="24"/>
    </location>
</feature>
<gene>
    <name evidence="16" type="ORF">EAG_15476</name>
</gene>
<dbReference type="EMBL" id="GL442545">
    <property type="protein sequence ID" value="EFN63349.1"/>
    <property type="molecule type" value="Genomic_DNA"/>
</dbReference>
<dbReference type="SUPFAM" id="SSF53686">
    <property type="entry name" value="Tryptophan synthase beta subunit-like PLP-dependent enzymes"/>
    <property type="match status" value="1"/>
</dbReference>
<evidence type="ECO:0000256" key="8">
    <source>
        <dbReference type="ARBA" id="ARBA00023239"/>
    </source>
</evidence>
<dbReference type="NCBIfam" id="TIGR01137">
    <property type="entry name" value="cysta_beta"/>
    <property type="match status" value="1"/>
</dbReference>
<dbReference type="InterPro" id="IPR050214">
    <property type="entry name" value="Cys_Synth/Cystath_Beta-Synth"/>
</dbReference>
<evidence type="ECO:0000259" key="15">
    <source>
        <dbReference type="PROSITE" id="PS51371"/>
    </source>
</evidence>
<evidence type="ECO:0000256" key="1">
    <source>
        <dbReference type="ARBA" id="ARBA00001933"/>
    </source>
</evidence>
<dbReference type="OMA" id="KFADDEW"/>
<keyword evidence="13" id="KW-0028">Amino-acid biosynthesis</keyword>
<protein>
    <recommendedName>
        <fullName evidence="9 13">Cystathionine beta-synthase</fullName>
        <ecNumber evidence="4 13">4.2.1.22</ecNumber>
    </recommendedName>
</protein>
<dbReference type="Pfam" id="PF00291">
    <property type="entry name" value="PALP"/>
    <property type="match status" value="1"/>
</dbReference>
<dbReference type="Gene3D" id="3.10.580.10">
    <property type="entry name" value="CBS-domain"/>
    <property type="match status" value="1"/>
</dbReference>
<dbReference type="Proteomes" id="UP000000311">
    <property type="component" value="Unassembled WGS sequence"/>
</dbReference>
<dbReference type="Pfam" id="PF00571">
    <property type="entry name" value="CBS"/>
    <property type="match status" value="1"/>
</dbReference>
<evidence type="ECO:0000256" key="11">
    <source>
        <dbReference type="ARBA" id="ARBA00047490"/>
    </source>
</evidence>
<dbReference type="InterPro" id="IPR001926">
    <property type="entry name" value="TrpB-like_PALP"/>
</dbReference>
<dbReference type="UniPathway" id="UPA00136">
    <property type="reaction ID" value="UER00201"/>
</dbReference>
<dbReference type="EC" id="4.2.1.22" evidence="4 13"/>
<evidence type="ECO:0000256" key="2">
    <source>
        <dbReference type="ARBA" id="ARBA00005003"/>
    </source>
</evidence>
<accession>E2ATA4</accession>
<comment type="function">
    <text evidence="10">Hydro-lyase catalyzing the first step of the transsulfuration pathway, where the hydroxyl group of L-serine is displaced by L-homocysteine in a beta-replacement reaction to form L-cystathionine, the precursor of L-cysteine. This catabolic route allows the elimination of L-methionine and the toxic metabolite L-homocysteine. Also involved in the production of hydrogen sulfide, a gasotransmitter with signaling and cytoprotective effects on neurons.</text>
</comment>
<keyword evidence="8 13" id="KW-0456">Lyase</keyword>
<dbReference type="SUPFAM" id="SSF54631">
    <property type="entry name" value="CBS-domain pair"/>
    <property type="match status" value="1"/>
</dbReference>
<dbReference type="FunCoup" id="E2ATA4">
    <property type="interactions" value="262"/>
</dbReference>
<dbReference type="FunFam" id="3.40.50.1100:FF:000118">
    <property type="entry name" value="Related to CYS4-cystathionine beta-synthase"/>
    <property type="match status" value="1"/>
</dbReference>
<dbReference type="InterPro" id="IPR036052">
    <property type="entry name" value="TrpB-like_PALP_sf"/>
</dbReference>
<comment type="similarity">
    <text evidence="3 13">Belongs to the cysteine synthase/cystathionine beta-synthase family.</text>
</comment>
<dbReference type="Gene3D" id="3.40.50.1100">
    <property type="match status" value="2"/>
</dbReference>
<evidence type="ECO:0000256" key="4">
    <source>
        <dbReference type="ARBA" id="ARBA00012041"/>
    </source>
</evidence>
<sequence length="505" mass="55253">MDLKRPDRPSKCTWKANEENSPHTKRMEIPNRNKILPDILSAIGQTPLIRLNNIPKSHGIKCEIYVKCEFFNPGGSVKDRIAHRMIQDAEEKGLIKPGYTIIEPTSGNTGIGLAMVAAVKGYKCIIVMPEKMSNEKVYVLRALGAEIVRTPTEAAWHSPEAHISVAQKLQREIPNSIVLDQYTNPGNPLAHYDLTATELWDQCDGKIDYVVAGAGTGGTVTGIGRKLKELSPDIKIIGADPIGSILAQPSELNKGNGGFYEVEGIGYDFVPTVLDLNIIDMWIKTEDCESLNAARALIREEGLLCGGSSGAALAAAIKVAKNLPADKRLIVLLPDGIRNYMTKFVSDQWMEARDFLTCQTSIETNKWWWNIPLLNLTLNKPTLLPKGMSCQDAVDFLKTATNIQQLLVTDNEKTHVKGVITSNALLSNLISGAVKGTDCAEKVAIKQFTKVTISITLGKLSHILEKESYAVVLNNDNALVGIVNQNDIFNFIIKVDNAAQSNGIL</sequence>
<dbReference type="KEGG" id="cfo:105255802"/>
<dbReference type="GO" id="GO:0004122">
    <property type="term" value="F:cystathionine beta-synthase activity"/>
    <property type="evidence" value="ECO:0007669"/>
    <property type="project" value="UniProtKB-UniRule"/>
</dbReference>
<comment type="cofactor">
    <cofactor evidence="1 13">
        <name>pyridoxal 5'-phosphate</name>
        <dbReference type="ChEBI" id="CHEBI:597326"/>
    </cofactor>
</comment>
<dbReference type="InterPro" id="IPR005857">
    <property type="entry name" value="Cysta_beta_synth"/>
</dbReference>
<evidence type="ECO:0000313" key="17">
    <source>
        <dbReference type="Proteomes" id="UP000000311"/>
    </source>
</evidence>
<name>E2ATA4_CAMFO</name>
<keyword evidence="7 13" id="KW-0198">Cysteine biosynthesis</keyword>
<keyword evidence="17" id="KW-1185">Reference proteome</keyword>
<evidence type="ECO:0000256" key="5">
    <source>
        <dbReference type="ARBA" id="ARBA00022898"/>
    </source>
</evidence>
<proteinExistence type="inferred from homology"/>
<dbReference type="CDD" id="cd01561">
    <property type="entry name" value="CBS_like"/>
    <property type="match status" value="1"/>
</dbReference>
<comment type="pathway">
    <text evidence="2">Amino-acid biosynthesis; L-cysteine biosynthesis; L-cysteine from L-homocysteine and L-serine: step 1/2.</text>
</comment>
<dbReference type="STRING" id="104421.E2ATA4"/>
<evidence type="ECO:0000313" key="16">
    <source>
        <dbReference type="EMBL" id="EFN63349.1"/>
    </source>
</evidence>
<dbReference type="OrthoDB" id="728at2759"/>
<dbReference type="GO" id="GO:0019343">
    <property type="term" value="P:cysteine biosynthetic process via cystathionine"/>
    <property type="evidence" value="ECO:0007669"/>
    <property type="project" value="UniProtKB-UniRule"/>
</dbReference>
<keyword evidence="5 13" id="KW-0663">Pyridoxal phosphate</keyword>
<dbReference type="GO" id="GO:0006535">
    <property type="term" value="P:cysteine biosynthetic process from serine"/>
    <property type="evidence" value="ECO:0007669"/>
    <property type="project" value="UniProtKB-UniRule"/>
</dbReference>
<keyword evidence="6 12" id="KW-0129">CBS domain</keyword>
<organism evidence="17">
    <name type="scientific">Camponotus floridanus</name>
    <name type="common">Florida carpenter ant</name>
    <dbReference type="NCBI Taxonomy" id="104421"/>
    <lineage>
        <taxon>Eukaryota</taxon>
        <taxon>Metazoa</taxon>
        <taxon>Ecdysozoa</taxon>
        <taxon>Arthropoda</taxon>
        <taxon>Hexapoda</taxon>
        <taxon>Insecta</taxon>
        <taxon>Pterygota</taxon>
        <taxon>Neoptera</taxon>
        <taxon>Endopterygota</taxon>
        <taxon>Hymenoptera</taxon>
        <taxon>Apocrita</taxon>
        <taxon>Aculeata</taxon>
        <taxon>Formicoidea</taxon>
        <taxon>Formicidae</taxon>
        <taxon>Formicinae</taxon>
        <taxon>Camponotus</taxon>
    </lineage>
</organism>
<evidence type="ECO:0000256" key="9">
    <source>
        <dbReference type="ARBA" id="ARBA00026192"/>
    </source>
</evidence>
<comment type="catalytic activity">
    <reaction evidence="11 13">
        <text>L-homocysteine + L-serine = L,L-cystathionine + H2O</text>
        <dbReference type="Rhea" id="RHEA:10112"/>
        <dbReference type="ChEBI" id="CHEBI:15377"/>
        <dbReference type="ChEBI" id="CHEBI:33384"/>
        <dbReference type="ChEBI" id="CHEBI:58161"/>
        <dbReference type="ChEBI" id="CHEBI:58199"/>
        <dbReference type="EC" id="4.2.1.22"/>
    </reaction>
</comment>
<evidence type="ECO:0000256" key="14">
    <source>
        <dbReference type="SAM" id="MobiDB-lite"/>
    </source>
</evidence>
<evidence type="ECO:0000256" key="6">
    <source>
        <dbReference type="ARBA" id="ARBA00023122"/>
    </source>
</evidence>
<evidence type="ECO:0000256" key="10">
    <source>
        <dbReference type="ARBA" id="ARBA00045425"/>
    </source>
</evidence>
<feature type="domain" description="CBS" evidence="15">
    <location>
        <begin position="376"/>
        <end position="436"/>
    </location>
</feature>
<dbReference type="InterPro" id="IPR046342">
    <property type="entry name" value="CBS_dom_sf"/>
</dbReference>
<evidence type="ECO:0000256" key="13">
    <source>
        <dbReference type="RuleBase" id="RU361204"/>
    </source>
</evidence>
<dbReference type="PANTHER" id="PTHR10314">
    <property type="entry name" value="CYSTATHIONINE BETA-SYNTHASE"/>
    <property type="match status" value="1"/>
</dbReference>